<dbReference type="Proteomes" id="UP000020766">
    <property type="component" value="Unassembled WGS sequence"/>
</dbReference>
<dbReference type="PATRIC" id="fig|1457173.3.peg.2798"/>
<dbReference type="AlphaFoldDB" id="A0A014MMM9"/>
<dbReference type="EMBL" id="JBOK01000017">
    <property type="protein sequence ID" value="EXU79404.1"/>
    <property type="molecule type" value="Genomic_DNA"/>
</dbReference>
<dbReference type="CDD" id="cd06170">
    <property type="entry name" value="LuxR_C_like"/>
    <property type="match status" value="1"/>
</dbReference>
<dbReference type="SUPFAM" id="SSF46894">
    <property type="entry name" value="C-terminal effector domain of the bipartite response regulators"/>
    <property type="match status" value="1"/>
</dbReference>
<dbReference type="InterPro" id="IPR036388">
    <property type="entry name" value="WH-like_DNA-bd_sf"/>
</dbReference>
<evidence type="ECO:0000313" key="3">
    <source>
        <dbReference type="EMBL" id="EXU79404.1"/>
    </source>
</evidence>
<dbReference type="InterPro" id="IPR000792">
    <property type="entry name" value="Tscrpt_reg_LuxR_C"/>
</dbReference>
<keyword evidence="4" id="KW-1185">Reference proteome</keyword>
<dbReference type="PROSITE" id="PS00622">
    <property type="entry name" value="HTH_LUXR_1"/>
    <property type="match status" value="1"/>
</dbReference>
<proteinExistence type="predicted"/>
<dbReference type="InterPro" id="IPR039420">
    <property type="entry name" value="WalR-like"/>
</dbReference>
<dbReference type="PANTHER" id="PTHR43214:SF43">
    <property type="entry name" value="TWO-COMPONENT RESPONSE REGULATOR"/>
    <property type="match status" value="1"/>
</dbReference>
<gene>
    <name evidence="3" type="ORF">AX13_05590</name>
</gene>
<evidence type="ECO:0000313" key="4">
    <source>
        <dbReference type="Proteomes" id="UP000020766"/>
    </source>
</evidence>
<dbReference type="GO" id="GO:0006355">
    <property type="term" value="P:regulation of DNA-templated transcription"/>
    <property type="evidence" value="ECO:0007669"/>
    <property type="project" value="InterPro"/>
</dbReference>
<dbReference type="PRINTS" id="PR00038">
    <property type="entry name" value="HTHLUXR"/>
</dbReference>
<accession>A0A014MMM9</accession>
<dbReference type="SMART" id="SM00421">
    <property type="entry name" value="HTH_LUXR"/>
    <property type="match status" value="1"/>
</dbReference>
<name>A0A014MMM9_9BURK</name>
<dbReference type="PROSITE" id="PS50043">
    <property type="entry name" value="HTH_LUXR_2"/>
    <property type="match status" value="1"/>
</dbReference>
<evidence type="ECO:0000259" key="2">
    <source>
        <dbReference type="PROSITE" id="PS50043"/>
    </source>
</evidence>
<dbReference type="RefSeq" id="WP_043385539.1">
    <property type="nucleotide sequence ID" value="NZ_JBOK01000017.1"/>
</dbReference>
<organism evidence="3 4">
    <name type="scientific">Comamonas aquatica DA1877</name>
    <dbReference type="NCBI Taxonomy" id="1457173"/>
    <lineage>
        <taxon>Bacteria</taxon>
        <taxon>Pseudomonadati</taxon>
        <taxon>Pseudomonadota</taxon>
        <taxon>Betaproteobacteria</taxon>
        <taxon>Burkholderiales</taxon>
        <taxon>Comamonadaceae</taxon>
        <taxon>Comamonas</taxon>
    </lineage>
</organism>
<dbReference type="Gene3D" id="3.40.50.2300">
    <property type="match status" value="1"/>
</dbReference>
<reference evidence="3 4" key="1">
    <citation type="submission" date="2014-01" db="EMBL/GenBank/DDBJ databases">
        <title>Interspecies Systems Biology Uncovers Metabolites Affecting C. elegans Gene Expression and Life History Traits.</title>
        <authorList>
            <person name="Watson E."/>
            <person name="Macneil L.T."/>
            <person name="Ritter A.D."/>
            <person name="Yilmaz L.S."/>
            <person name="Rosebrock A.P."/>
            <person name="Caudy A.A."/>
            <person name="Walhout A.J."/>
        </authorList>
    </citation>
    <scope>NUCLEOTIDE SEQUENCE [LARGE SCALE GENOMIC DNA]</scope>
    <source>
        <strain evidence="3 4">DA1877</strain>
    </source>
</reference>
<comment type="caution">
    <text evidence="3">The sequence shown here is derived from an EMBL/GenBank/DDBJ whole genome shotgun (WGS) entry which is preliminary data.</text>
</comment>
<feature type="domain" description="HTH luxR-type" evidence="2">
    <location>
        <begin position="142"/>
        <end position="207"/>
    </location>
</feature>
<dbReference type="Gene3D" id="1.10.10.10">
    <property type="entry name" value="Winged helix-like DNA-binding domain superfamily/Winged helix DNA-binding domain"/>
    <property type="match status" value="1"/>
</dbReference>
<protein>
    <submittedName>
        <fullName evidence="3">LuxR family transcriptional regulator</fullName>
    </submittedName>
</protein>
<dbReference type="PANTHER" id="PTHR43214">
    <property type="entry name" value="TWO-COMPONENT RESPONSE REGULATOR"/>
    <property type="match status" value="1"/>
</dbReference>
<keyword evidence="1" id="KW-0238">DNA-binding</keyword>
<sequence>MQVQPILVVTQDAGLWQSWQLLAQSGKQPYRGVGMQDMLNWKARGHRLVIVDMALLKQLGAEEQWSTYFDGLCVLVLSAHMSDTEGQLVLAKGASGYAHSHLPMESLALVISSLESGAIWLGRSLLQKMLHDIDQRLPVATANDWAQALSSREAEVARLAAVGHSNADIAQKLLITERTVRAHLSAVFEKLHVDDRLQLALQVHGIRR</sequence>
<dbReference type="GeneID" id="74937087"/>
<dbReference type="Pfam" id="PF00196">
    <property type="entry name" value="GerE"/>
    <property type="match status" value="1"/>
</dbReference>
<evidence type="ECO:0000256" key="1">
    <source>
        <dbReference type="ARBA" id="ARBA00023125"/>
    </source>
</evidence>
<dbReference type="GO" id="GO:0003677">
    <property type="term" value="F:DNA binding"/>
    <property type="evidence" value="ECO:0007669"/>
    <property type="project" value="UniProtKB-KW"/>
</dbReference>
<dbReference type="InterPro" id="IPR016032">
    <property type="entry name" value="Sig_transdc_resp-reg_C-effctor"/>
</dbReference>